<gene>
    <name evidence="2" type="ORF">FPZ42_08140</name>
</gene>
<dbReference type="CDD" id="cd08946">
    <property type="entry name" value="SDR_e"/>
    <property type="match status" value="1"/>
</dbReference>
<keyword evidence="3" id="KW-1185">Reference proteome</keyword>
<dbReference type="Proteomes" id="UP000318010">
    <property type="component" value="Unassembled WGS sequence"/>
</dbReference>
<comment type="caution">
    <text evidence="2">The sequence shown here is derived from an EMBL/GenBank/DDBJ whole genome shotgun (WGS) entry which is preliminary data.</text>
</comment>
<dbReference type="InterPro" id="IPR001509">
    <property type="entry name" value="Epimerase_deHydtase"/>
</dbReference>
<dbReference type="InterPro" id="IPR036291">
    <property type="entry name" value="NAD(P)-bd_dom_sf"/>
</dbReference>
<dbReference type="AlphaFoldDB" id="A0A563U6P3"/>
<organism evidence="2 3">
    <name type="scientific">Mucilaginibacter achroorhodeus</name>
    <dbReference type="NCBI Taxonomy" id="2599294"/>
    <lineage>
        <taxon>Bacteria</taxon>
        <taxon>Pseudomonadati</taxon>
        <taxon>Bacteroidota</taxon>
        <taxon>Sphingobacteriia</taxon>
        <taxon>Sphingobacteriales</taxon>
        <taxon>Sphingobacteriaceae</taxon>
        <taxon>Mucilaginibacter</taxon>
    </lineage>
</organism>
<dbReference type="InterPro" id="IPR050177">
    <property type="entry name" value="Lipid_A_modif_metabolic_enz"/>
</dbReference>
<dbReference type="OrthoDB" id="9801785at2"/>
<dbReference type="EMBL" id="VOEI01000002">
    <property type="protein sequence ID" value="TWR26994.1"/>
    <property type="molecule type" value="Genomic_DNA"/>
</dbReference>
<evidence type="ECO:0000313" key="2">
    <source>
        <dbReference type="EMBL" id="TWR26994.1"/>
    </source>
</evidence>
<proteinExistence type="predicted"/>
<sequence>MKILITGNMGYVGPGVVAQLRAALPDAKLIGFDMAYFGSCLTNAAILPERKLDVQLFGDIRNLPAELLQGVDAVVHLAAISNDPMGSRFENITLDVNYRSSVRLAEMAKDAGVRSFVFASSCSMYGAAEGAPKTEDSTLNPLTAYARSKVFTEADIKPLADENFTVTCLRFATACGMSDRLRLDLVLNDFVACAVSAGHISILSDGSPWRPLIHVKDMALAIEWAVNRDSKNGGQYLAVNAGSNSWNYQVHQLATAVAKEISGTQITLNTDAPPDKRSYCVNFDLFAKLAPAHQPRYTLEGTIKELAEGLSAVNFTDADFRNSKMMRLKVLTGLQDTGLINDDLEWTDKVAYIAERSSPFETV</sequence>
<dbReference type="SUPFAM" id="SSF51735">
    <property type="entry name" value="NAD(P)-binding Rossmann-fold domains"/>
    <property type="match status" value="1"/>
</dbReference>
<dbReference type="Pfam" id="PF01370">
    <property type="entry name" value="Epimerase"/>
    <property type="match status" value="1"/>
</dbReference>
<name>A0A563U6P3_9SPHI</name>
<dbReference type="PANTHER" id="PTHR43245">
    <property type="entry name" value="BIFUNCTIONAL POLYMYXIN RESISTANCE PROTEIN ARNA"/>
    <property type="match status" value="1"/>
</dbReference>
<dbReference type="RefSeq" id="WP_146270183.1">
    <property type="nucleotide sequence ID" value="NZ_VOEI01000002.1"/>
</dbReference>
<accession>A0A563U6P3</accession>
<dbReference type="Gene3D" id="3.40.50.720">
    <property type="entry name" value="NAD(P)-binding Rossmann-like Domain"/>
    <property type="match status" value="1"/>
</dbReference>
<evidence type="ECO:0000259" key="1">
    <source>
        <dbReference type="Pfam" id="PF01370"/>
    </source>
</evidence>
<feature type="domain" description="NAD-dependent epimerase/dehydratase" evidence="1">
    <location>
        <begin position="3"/>
        <end position="234"/>
    </location>
</feature>
<evidence type="ECO:0000313" key="3">
    <source>
        <dbReference type="Proteomes" id="UP000318010"/>
    </source>
</evidence>
<reference evidence="2 3" key="1">
    <citation type="submission" date="2019-07" db="EMBL/GenBank/DDBJ databases">
        <authorList>
            <person name="Kim J."/>
        </authorList>
    </citation>
    <scope>NUCLEOTIDE SEQUENCE [LARGE SCALE GENOMIC DNA]</scope>
    <source>
        <strain evidence="2 3">MJ1a</strain>
    </source>
</reference>
<protein>
    <submittedName>
        <fullName evidence="2">SDR family oxidoreductase</fullName>
    </submittedName>
</protein>
<dbReference type="PANTHER" id="PTHR43245:SF23">
    <property type="entry name" value="NAD(P)-BINDING DOMAIN-CONTAINING PROTEIN"/>
    <property type="match status" value="1"/>
</dbReference>